<name>A0A7N9D573_MACFA</name>
<dbReference type="PANTHER" id="PTHR34313">
    <property type="entry name" value="ENDOGENOUS RETROVIRUS GROUP K MEMBER 113 ENV POLYPROTEIN-RELATED"/>
    <property type="match status" value="1"/>
</dbReference>
<accession>A0A7N9D573</accession>
<sequence>MSLNLSNPNNSFHIQLYRNTSRYIIACVRKPYLLLVGNLTCDNNTGIVNCTDTCTFLSCLNHSWWHNFTGDIYILRARKEIWLPVNLTQPWGASPLATYTWTSLQRTCHALGLIIASVMNLVTIVSTVAVAGLALHQSIQNAEFVQQWHEQSHWLWLQQRNIDSQLAERLDNMEQALTWLGDQLTVLSTQMTLQCDWNSTQFCVTPVPFNISQNWTVIQKLLVGHKNISLDIQELTQNISEAFRQQLHVLSGTVTLQKLGQRLAAFNPWTQMKTWISTISGSILLWTLGSGLLLLVIRCSLCRLQKQKKTQEQIWATFLGLRQNKNKKGEMQGPLKTVC</sequence>
<evidence type="ECO:0000313" key="4">
    <source>
        <dbReference type="Ensembl" id="ENSMFAP00000061437.1"/>
    </source>
</evidence>
<keyword evidence="2" id="KW-1133">Transmembrane helix</keyword>
<reference evidence="4" key="2">
    <citation type="submission" date="2025-08" db="UniProtKB">
        <authorList>
            <consortium name="Ensembl"/>
        </authorList>
    </citation>
    <scope>IDENTIFICATION</scope>
</reference>
<comment type="subcellular location">
    <subcellularLocation>
        <location evidence="1">Virion</location>
    </subcellularLocation>
</comment>
<dbReference type="InterPro" id="IPR000328">
    <property type="entry name" value="GP41-like"/>
</dbReference>
<evidence type="ECO:0000256" key="2">
    <source>
        <dbReference type="SAM" id="Phobius"/>
    </source>
</evidence>
<dbReference type="Pfam" id="PF00517">
    <property type="entry name" value="GP41"/>
    <property type="match status" value="1"/>
</dbReference>
<evidence type="ECO:0000256" key="1">
    <source>
        <dbReference type="ARBA" id="ARBA00004328"/>
    </source>
</evidence>
<keyword evidence="5" id="KW-1185">Reference proteome</keyword>
<reference evidence="4" key="3">
    <citation type="submission" date="2025-09" db="UniProtKB">
        <authorList>
            <consortium name="Ensembl"/>
        </authorList>
    </citation>
    <scope>IDENTIFICATION</scope>
</reference>
<protein>
    <recommendedName>
        <fullName evidence="3">Retroviral envelope protein GP41-like domain-containing protein</fullName>
    </recommendedName>
</protein>
<keyword evidence="2" id="KW-0812">Transmembrane</keyword>
<feature type="transmembrane region" description="Helical" evidence="2">
    <location>
        <begin position="110"/>
        <end position="135"/>
    </location>
</feature>
<dbReference type="PANTHER" id="PTHR34313:SF2">
    <property type="entry name" value="ENDOGENOUS RETROVIRUS GROUP K MEMBER 21 ENV POLYPROTEIN-LIKE"/>
    <property type="match status" value="1"/>
</dbReference>
<evidence type="ECO:0000313" key="5">
    <source>
        <dbReference type="Proteomes" id="UP000233100"/>
    </source>
</evidence>
<evidence type="ECO:0000259" key="3">
    <source>
        <dbReference type="Pfam" id="PF00517"/>
    </source>
</evidence>
<dbReference type="GeneTree" id="ENSGT01150000287087"/>
<organism evidence="4 5">
    <name type="scientific">Macaca fascicularis</name>
    <name type="common">Crab-eating macaque</name>
    <name type="synonym">Cynomolgus monkey</name>
    <dbReference type="NCBI Taxonomy" id="9541"/>
    <lineage>
        <taxon>Eukaryota</taxon>
        <taxon>Metazoa</taxon>
        <taxon>Chordata</taxon>
        <taxon>Craniata</taxon>
        <taxon>Vertebrata</taxon>
        <taxon>Euteleostomi</taxon>
        <taxon>Mammalia</taxon>
        <taxon>Eutheria</taxon>
        <taxon>Euarchontoglires</taxon>
        <taxon>Primates</taxon>
        <taxon>Haplorrhini</taxon>
        <taxon>Catarrhini</taxon>
        <taxon>Cercopithecidae</taxon>
        <taxon>Cercopithecinae</taxon>
        <taxon>Macaca</taxon>
    </lineage>
</organism>
<keyword evidence="2" id="KW-0472">Membrane</keyword>
<proteinExistence type="predicted"/>
<dbReference type="GO" id="GO:0005198">
    <property type="term" value="F:structural molecule activity"/>
    <property type="evidence" value="ECO:0007669"/>
    <property type="project" value="InterPro"/>
</dbReference>
<reference evidence="4 5" key="1">
    <citation type="submission" date="2013-03" db="EMBL/GenBank/DDBJ databases">
        <authorList>
            <person name="Warren W."/>
            <person name="Wilson R.K."/>
        </authorList>
    </citation>
    <scope>NUCLEOTIDE SEQUENCE</scope>
</reference>
<dbReference type="AlphaFoldDB" id="A0A7N9D573"/>
<dbReference type="Ensembl" id="ENSMFAT00000095918.1">
    <property type="protein sequence ID" value="ENSMFAP00000061437.1"/>
    <property type="gene ID" value="ENSMFAG00000054954.1"/>
</dbReference>
<feature type="transmembrane region" description="Helical" evidence="2">
    <location>
        <begin position="275"/>
        <end position="297"/>
    </location>
</feature>
<dbReference type="InterPro" id="IPR051255">
    <property type="entry name" value="Retroviral_env_glycoprotein"/>
</dbReference>
<dbReference type="Proteomes" id="UP000233100">
    <property type="component" value="Chromosome 12"/>
</dbReference>
<feature type="domain" description="Retroviral envelope protein GP41-like" evidence="3">
    <location>
        <begin position="131"/>
        <end position="313"/>
    </location>
</feature>